<dbReference type="EMBL" id="GBXM01053933">
    <property type="protein sequence ID" value="JAH54644.1"/>
    <property type="molecule type" value="Transcribed_RNA"/>
</dbReference>
<name>A0A0E9TLS6_ANGAN</name>
<accession>A0A0E9TLS6</accession>
<reference evidence="1" key="1">
    <citation type="submission" date="2014-11" db="EMBL/GenBank/DDBJ databases">
        <authorList>
            <person name="Amaro Gonzalez C."/>
        </authorList>
    </citation>
    <scope>NUCLEOTIDE SEQUENCE</scope>
</reference>
<protein>
    <submittedName>
        <fullName evidence="1">Uncharacterized protein</fullName>
    </submittedName>
</protein>
<evidence type="ECO:0000313" key="1">
    <source>
        <dbReference type="EMBL" id="JAH54644.1"/>
    </source>
</evidence>
<dbReference type="EMBL" id="GBXM01054040">
    <property type="protein sequence ID" value="JAH54537.1"/>
    <property type="molecule type" value="Transcribed_RNA"/>
</dbReference>
<reference evidence="1" key="2">
    <citation type="journal article" date="2015" name="Fish Shellfish Immunol.">
        <title>Early steps in the European eel (Anguilla anguilla)-Vibrio vulnificus interaction in the gills: Role of the RtxA13 toxin.</title>
        <authorList>
            <person name="Callol A."/>
            <person name="Pajuelo D."/>
            <person name="Ebbesson L."/>
            <person name="Teles M."/>
            <person name="MacKenzie S."/>
            <person name="Amaro C."/>
        </authorList>
    </citation>
    <scope>NUCLEOTIDE SEQUENCE</scope>
</reference>
<organism evidence="1">
    <name type="scientific">Anguilla anguilla</name>
    <name type="common">European freshwater eel</name>
    <name type="synonym">Muraena anguilla</name>
    <dbReference type="NCBI Taxonomy" id="7936"/>
    <lineage>
        <taxon>Eukaryota</taxon>
        <taxon>Metazoa</taxon>
        <taxon>Chordata</taxon>
        <taxon>Craniata</taxon>
        <taxon>Vertebrata</taxon>
        <taxon>Euteleostomi</taxon>
        <taxon>Actinopterygii</taxon>
        <taxon>Neopterygii</taxon>
        <taxon>Teleostei</taxon>
        <taxon>Anguilliformes</taxon>
        <taxon>Anguillidae</taxon>
        <taxon>Anguilla</taxon>
    </lineage>
</organism>
<proteinExistence type="predicted"/>
<sequence>MYWGDPTRSKTIMSVCKLISDHSEHLQTNI</sequence>
<dbReference type="AlphaFoldDB" id="A0A0E9TLS6"/>